<feature type="region of interest" description="Disordered" evidence="7">
    <location>
        <begin position="645"/>
        <end position="664"/>
    </location>
</feature>
<dbReference type="InterPro" id="IPR029021">
    <property type="entry name" value="Prot-tyrosine_phosphatase-like"/>
</dbReference>
<dbReference type="InterPro" id="IPR001876">
    <property type="entry name" value="Znf_RanBP2"/>
</dbReference>
<dbReference type="PROSITE" id="PS01358">
    <property type="entry name" value="ZF_RANBP2_1"/>
    <property type="match status" value="1"/>
</dbReference>
<dbReference type="InterPro" id="IPR030564">
    <property type="entry name" value="Myotubularin"/>
</dbReference>
<keyword evidence="1" id="KW-0479">Metal-binding</keyword>
<dbReference type="PROSITE" id="PS50199">
    <property type="entry name" value="ZF_RANBP2_2"/>
    <property type="match status" value="1"/>
</dbReference>
<gene>
    <name evidence="10" type="ORF">SDRG_10124</name>
</gene>
<dbReference type="InParanoid" id="T0RJ34"/>
<feature type="active site" description="Phosphocysteine intermediate" evidence="4">
    <location>
        <position position="428"/>
    </location>
</feature>
<dbReference type="Proteomes" id="UP000030762">
    <property type="component" value="Unassembled WGS sequence"/>
</dbReference>
<evidence type="ECO:0000256" key="4">
    <source>
        <dbReference type="PIRSR" id="PIRSR630564-1"/>
    </source>
</evidence>
<dbReference type="VEuPathDB" id="FungiDB:SDRG_10124"/>
<proteinExistence type="predicted"/>
<evidence type="ECO:0000313" key="11">
    <source>
        <dbReference type="Proteomes" id="UP000030762"/>
    </source>
</evidence>
<dbReference type="RefSeq" id="XP_008614319.1">
    <property type="nucleotide sequence ID" value="XM_008616097.1"/>
</dbReference>
<dbReference type="OMA" id="YVHAQNG"/>
<dbReference type="GO" id="GO:0008270">
    <property type="term" value="F:zinc ion binding"/>
    <property type="evidence" value="ECO:0007669"/>
    <property type="project" value="UniProtKB-KW"/>
</dbReference>
<dbReference type="PROSITE" id="PS00383">
    <property type="entry name" value="TYR_PHOSPHATASE_1"/>
    <property type="match status" value="1"/>
</dbReference>
<evidence type="ECO:0000256" key="5">
    <source>
        <dbReference type="PIRSR" id="PIRSR630564-2"/>
    </source>
</evidence>
<evidence type="ECO:0000256" key="7">
    <source>
        <dbReference type="SAM" id="MobiDB-lite"/>
    </source>
</evidence>
<keyword evidence="11" id="KW-1185">Reference proteome</keyword>
<dbReference type="PANTHER" id="PTHR10807:SF128">
    <property type="entry name" value="PHOSPHATIDYLINOSITOL-3,5-BISPHOSPHATE 3-PHOSPHATASE"/>
    <property type="match status" value="1"/>
</dbReference>
<dbReference type="InterPro" id="IPR010569">
    <property type="entry name" value="Myotubularin-like_Pase_dom"/>
</dbReference>
<evidence type="ECO:0000256" key="3">
    <source>
        <dbReference type="ARBA" id="ARBA00022833"/>
    </source>
</evidence>
<dbReference type="Pfam" id="PF06602">
    <property type="entry name" value="Myotub-related"/>
    <property type="match status" value="1"/>
</dbReference>
<accession>T0RJ34</accession>
<feature type="domain" description="Myotubularin phosphatase" evidence="9">
    <location>
        <begin position="213"/>
        <end position="598"/>
    </location>
</feature>
<evidence type="ECO:0008006" key="12">
    <source>
        <dbReference type="Google" id="ProtNLM"/>
    </source>
</evidence>
<feature type="binding site" evidence="5">
    <location>
        <begin position="340"/>
        <end position="343"/>
    </location>
    <ligand>
        <name>substrate</name>
    </ligand>
</feature>
<dbReference type="CDD" id="cd14507">
    <property type="entry name" value="PTP-MTM-like"/>
    <property type="match status" value="1"/>
</dbReference>
<feature type="binding site" evidence="5">
    <location>
        <begin position="364"/>
        <end position="365"/>
    </location>
    <ligand>
        <name>substrate</name>
    </ligand>
</feature>
<feature type="binding site" evidence="5">
    <location>
        <begin position="428"/>
        <end position="434"/>
    </location>
    <ligand>
        <name>substrate</name>
    </ligand>
</feature>
<dbReference type="SUPFAM" id="SSF52799">
    <property type="entry name" value="(Phosphotyrosine protein) phosphatases II"/>
    <property type="match status" value="1"/>
</dbReference>
<keyword evidence="3" id="KW-0862">Zinc</keyword>
<feature type="region of interest" description="Disordered" evidence="7">
    <location>
        <begin position="1"/>
        <end position="20"/>
    </location>
</feature>
<evidence type="ECO:0000313" key="10">
    <source>
        <dbReference type="EMBL" id="EQC32378.1"/>
    </source>
</evidence>
<feature type="region of interest" description="Disordered" evidence="7">
    <location>
        <begin position="39"/>
        <end position="64"/>
    </location>
</feature>
<sequence length="780" mass="85495">MTCTSVQRNGERCTSPVAGPGASMCAHHERLARLLALAPKKPASPPPSAASVPTTSGPSTLRAAAPPLDASLSVALPGELKLASHACNFEVYPSYSKTSGVSGTLILTNYRLRFEPTQTMSNAAHPMLMVAMNEGMPTAAVAKLLYPQSNGQYDNRNAAPTQLLVQFRNLRTWCLRGNVQDLMLTLNRHCFGISAASLFAFARGNMDTSDLNGHALYDIRDDFAAMGVQLGHGPFRLTELNRNFTLCPTYPALFAVPSRMTDAQVASVADFRSKGRMPLLCWAHASNTASLWRCAQPKRGIFNAQSSDDEHMLLLIAQSNHVNQLVWIVDCRPELNARANNLKGGGTESASIRHATVTFMDIANIHAMRESLENVRGLLQSLNPDIDMTWHARVEETKWLFHIRRVLSTAVQTAHAIHRSAQTVVVHCSDGWDRTAQVCALAQLLLDPRYRTLEGLMQLIEKEWIKAGHKFEDRISAGKAENDENSPVFLQFLDCVWQLCRQYPTYFEFNHRALSCIFGATISGRFGTFVANCERERHQLNVAGRTPSLWSYMLLYRSDFVNPFFRAYAPERHKGELGALIPPLATLLRRVVLWDDLYDNIPSLGNPTPPLHATHHVEPATTASDDLAAAFDAAQARIRALEAQLRSSTPPQSEPALSYAAAPQPQPAMPYSVPAPRFEPVMSYSVPAPRSEPLESYTALLAPPAPHSAPLSATLTMPVASQPLPAAETLFPAHELFPAPALFPTQVTATLATESTWKCRLCTKSNPVGAPKCSVCGRAP</sequence>
<dbReference type="OrthoDB" id="271628at2759"/>
<organism evidence="10 11">
    <name type="scientific">Saprolegnia diclina (strain VS20)</name>
    <dbReference type="NCBI Taxonomy" id="1156394"/>
    <lineage>
        <taxon>Eukaryota</taxon>
        <taxon>Sar</taxon>
        <taxon>Stramenopiles</taxon>
        <taxon>Oomycota</taxon>
        <taxon>Saprolegniomycetes</taxon>
        <taxon>Saprolegniales</taxon>
        <taxon>Saprolegniaceae</taxon>
        <taxon>Saprolegnia</taxon>
    </lineage>
</organism>
<dbReference type="STRING" id="1156394.T0RJ34"/>
<feature type="domain" description="RanBP2-type" evidence="8">
    <location>
        <begin position="753"/>
        <end position="780"/>
    </location>
</feature>
<evidence type="ECO:0000256" key="2">
    <source>
        <dbReference type="ARBA" id="ARBA00022771"/>
    </source>
</evidence>
<dbReference type="PROSITE" id="PS51339">
    <property type="entry name" value="PPASE_MYOTUBULARIN"/>
    <property type="match status" value="1"/>
</dbReference>
<dbReference type="GeneID" id="19950851"/>
<dbReference type="InterPro" id="IPR016130">
    <property type="entry name" value="Tyr_Pase_AS"/>
</dbReference>
<evidence type="ECO:0000259" key="8">
    <source>
        <dbReference type="PROSITE" id="PS50199"/>
    </source>
</evidence>
<dbReference type="PANTHER" id="PTHR10807">
    <property type="entry name" value="MYOTUBULARIN-RELATED"/>
    <property type="match status" value="1"/>
</dbReference>
<keyword evidence="2 6" id="KW-0863">Zinc-finger</keyword>
<dbReference type="AlphaFoldDB" id="T0RJ34"/>
<dbReference type="eggNOG" id="KOG4471">
    <property type="taxonomic scope" value="Eukaryota"/>
</dbReference>
<dbReference type="GO" id="GO:0005737">
    <property type="term" value="C:cytoplasm"/>
    <property type="evidence" value="ECO:0007669"/>
    <property type="project" value="TreeGrafter"/>
</dbReference>
<evidence type="ECO:0000256" key="1">
    <source>
        <dbReference type="ARBA" id="ARBA00022723"/>
    </source>
</evidence>
<name>T0RJ34_SAPDV</name>
<evidence type="ECO:0000256" key="6">
    <source>
        <dbReference type="PROSITE-ProRule" id="PRU00322"/>
    </source>
</evidence>
<reference evidence="10 11" key="1">
    <citation type="submission" date="2012-04" db="EMBL/GenBank/DDBJ databases">
        <title>The Genome Sequence of Saprolegnia declina VS20.</title>
        <authorList>
            <consortium name="The Broad Institute Genome Sequencing Platform"/>
            <person name="Russ C."/>
            <person name="Nusbaum C."/>
            <person name="Tyler B."/>
            <person name="van West P."/>
            <person name="Dieguez-Uribeondo J."/>
            <person name="de Bruijn I."/>
            <person name="Tripathy S."/>
            <person name="Jiang R."/>
            <person name="Young S.K."/>
            <person name="Zeng Q."/>
            <person name="Gargeya S."/>
            <person name="Fitzgerald M."/>
            <person name="Haas B."/>
            <person name="Abouelleil A."/>
            <person name="Alvarado L."/>
            <person name="Arachchi H.M."/>
            <person name="Berlin A."/>
            <person name="Chapman S.B."/>
            <person name="Goldberg J."/>
            <person name="Griggs A."/>
            <person name="Gujja S."/>
            <person name="Hansen M."/>
            <person name="Howarth C."/>
            <person name="Imamovic A."/>
            <person name="Larimer J."/>
            <person name="McCowen C."/>
            <person name="Montmayeur A."/>
            <person name="Murphy C."/>
            <person name="Neiman D."/>
            <person name="Pearson M."/>
            <person name="Priest M."/>
            <person name="Roberts A."/>
            <person name="Saif S."/>
            <person name="Shea T."/>
            <person name="Sisk P."/>
            <person name="Sykes S."/>
            <person name="Wortman J."/>
            <person name="Nusbaum C."/>
            <person name="Birren B."/>
        </authorList>
    </citation>
    <scope>NUCLEOTIDE SEQUENCE [LARGE SCALE GENOMIC DNA]</scope>
    <source>
        <strain evidence="10 11">VS20</strain>
    </source>
</reference>
<evidence type="ECO:0000259" key="9">
    <source>
        <dbReference type="PROSITE" id="PS51339"/>
    </source>
</evidence>
<protein>
    <recommendedName>
        <fullName evidence="12">Phosphatidylinositol-3-phosphatase</fullName>
    </recommendedName>
</protein>
<dbReference type="EMBL" id="JH767164">
    <property type="protein sequence ID" value="EQC32378.1"/>
    <property type="molecule type" value="Genomic_DNA"/>
</dbReference>